<keyword evidence="1 3" id="KW-0732">Signal</keyword>
<dbReference type="Gene3D" id="2.60.40.1220">
    <property type="match status" value="1"/>
</dbReference>
<organism evidence="7 8">
    <name type="scientific">Candidatus Lucifugimonas marina</name>
    <dbReference type="NCBI Taxonomy" id="3038979"/>
    <lineage>
        <taxon>Bacteria</taxon>
        <taxon>Bacillati</taxon>
        <taxon>Chloroflexota</taxon>
        <taxon>Dehalococcoidia</taxon>
        <taxon>SAR202 cluster</taxon>
        <taxon>Candidatus Lucifugimonadales</taxon>
        <taxon>Candidatus Lucifugimonadaceae</taxon>
        <taxon>Candidatus Lucifugimonas</taxon>
    </lineage>
</organism>
<reference evidence="7" key="2">
    <citation type="journal article" date="2023" name="Nat. Commun.">
        <title>Cultivation of marine bacteria of the SAR202 clade.</title>
        <authorList>
            <person name="Lim Y."/>
            <person name="Seo J.H."/>
            <person name="Giovannoni S.J."/>
            <person name="Kang I."/>
            <person name="Cho J.C."/>
        </authorList>
    </citation>
    <scope>NUCLEOTIDE SEQUENCE</scope>
    <source>
        <strain evidence="7">JH1073</strain>
    </source>
</reference>
<feature type="signal peptide" evidence="3">
    <location>
        <begin position="1"/>
        <end position="30"/>
    </location>
</feature>
<dbReference type="Pfam" id="PF13205">
    <property type="entry name" value="Big_5"/>
    <property type="match status" value="1"/>
</dbReference>
<dbReference type="EMBL" id="WMBE01000003">
    <property type="protein sequence ID" value="MDG0867384.1"/>
    <property type="molecule type" value="Genomic_DNA"/>
</dbReference>
<accession>A0AAJ6CVI9</accession>
<dbReference type="EMBL" id="CP046147">
    <property type="protein sequence ID" value="WFG40234.1"/>
    <property type="molecule type" value="Genomic_DNA"/>
</dbReference>
<evidence type="ECO:0000259" key="4">
    <source>
        <dbReference type="Pfam" id="PF13205"/>
    </source>
</evidence>
<evidence type="ECO:0000256" key="2">
    <source>
        <dbReference type="SAM" id="MobiDB-lite"/>
    </source>
</evidence>
<evidence type="ECO:0000313" key="6">
    <source>
        <dbReference type="EMBL" id="MDG0867384.1"/>
    </source>
</evidence>
<evidence type="ECO:0000313" key="9">
    <source>
        <dbReference type="Proteomes" id="UP001321249"/>
    </source>
</evidence>
<feature type="domain" description="SbsA Ig-like" evidence="4">
    <location>
        <begin position="470"/>
        <end position="557"/>
    </location>
</feature>
<feature type="domain" description="Bacterial Ig-like" evidence="5">
    <location>
        <begin position="678"/>
        <end position="768"/>
    </location>
</feature>
<feature type="chain" id="PRO_5042609876" description="Bacterial Ig-like domain-containing protein" evidence="3">
    <location>
        <begin position="31"/>
        <end position="976"/>
    </location>
</feature>
<gene>
    <name evidence="6" type="ORF">GKO46_09915</name>
    <name evidence="7" type="ORF">GKO48_11625</name>
</gene>
<dbReference type="Proteomes" id="UP001219901">
    <property type="component" value="Chromosome"/>
</dbReference>
<sequence length="976" mass="100047">MKLSVKLLSGLTLIALVAVAVVGLSHSASAAADAKVYVTNKASGLTTEPSTAVSGRTSATTVYGTYKSYASTGTSARDIVADSDRFIVTIIDADLNATTTITSDEDGTGYDADAVGTDVLQIDGTGLDSTDDAVQLTLTDEVSNPIIGTDSDIKVLIAGTSTVVTGITATIDFAGDGTNPPLVRLDVDFGTHADGQALDIQYPSSKVDVTTATVKSVVDTGGTAVLTLTETGRNTGRFEGEVLVRERWANAGAGQFTAGLAGDGTTGDPAEIPAVGGPITVTYVDAATSGTATNVNRTASYKIDTTVPTATISTPASGSETQNRLPTFTGTVTDNQSGLDVSAFSLNIDDNTDAANANMVISAGNNLSLPTVIGKVASIDVSAHTDGTTSLPFSYTETVVLPNAGVTNPDHTVDFQVRAADLAGNYGYSDSDSSVGNDGTGRHGAQPHTIKIDQVIPQISSADSGVGLDTSVSPTVDKANVRDTIKVTFDGKIKDTSVSASDFQVVFSGAGGTFVPASVTVKDAVVYLDLDTTIPSDNKPTVKIQGTIQDLAGNSTDAGSAVANDKLAPVVTVTQSGGSAAGDPDGLTNDKMTVSVASDEDLQGPPAITVTDLTPDPDVTVTGFNSTLAVAQGGNTWSLVVTKSSSASGDRAVKVVATDSAGNSATVGKDTTKTYVLDLAVAAATSSPATSTTQSNPFLTTDFSSDQSALSVTEATLDDVDVTSQVIASANSKKFFFQPTTALTNKEHTYVVKVTDAAGNTATVTNTFTKSDRTDFVLELFAGWNAVSLPSNPLDTDVNTVLSNTGVKQVVAYDATTPSQPWRIASKVGSGAYTSQTTPGLSTVSAGPGYWVETSDFEDQKISLEGPTGPGDARPGLTTIATGNGWNLVGVVDQSRTQTQADNKGTSLTRPDAGGTNNAVKSSAYFNTVNNGRAYTFDTVDSEFRELVDTDNVTIGSGIWVFISPQDNGQLPHIVP</sequence>
<evidence type="ECO:0000256" key="1">
    <source>
        <dbReference type="ARBA" id="ARBA00022729"/>
    </source>
</evidence>
<dbReference type="RefSeq" id="WP_342825701.1">
    <property type="nucleotide sequence ID" value="NZ_CP046146.1"/>
</dbReference>
<dbReference type="InterPro" id="IPR014755">
    <property type="entry name" value="Cu-Rt/internalin_Ig-like"/>
</dbReference>
<dbReference type="InterPro" id="IPR032812">
    <property type="entry name" value="SbsA_Ig"/>
</dbReference>
<evidence type="ECO:0000313" key="7">
    <source>
        <dbReference type="EMBL" id="WFG40234.1"/>
    </source>
</evidence>
<evidence type="ECO:0000256" key="3">
    <source>
        <dbReference type="SAM" id="SignalP"/>
    </source>
</evidence>
<reference evidence="8 9" key="1">
    <citation type="submission" date="2019-11" db="EMBL/GenBank/DDBJ databases">
        <authorList>
            <person name="Cho J.-C."/>
        </authorList>
    </citation>
    <scope>NUCLEOTIDE SEQUENCE [LARGE SCALE GENOMIC DNA]</scope>
    <source>
        <strain evidence="7 8">JH1073</strain>
        <strain evidence="6 9">JH702</strain>
    </source>
</reference>
<feature type="region of interest" description="Disordered" evidence="2">
    <location>
        <begin position="897"/>
        <end position="917"/>
    </location>
</feature>
<name>A0AAJ6CVI9_9CHLR</name>
<dbReference type="InterPro" id="IPR044016">
    <property type="entry name" value="Big_13"/>
</dbReference>
<evidence type="ECO:0008006" key="10">
    <source>
        <dbReference type="Google" id="ProtNLM"/>
    </source>
</evidence>
<dbReference type="Pfam" id="PF19077">
    <property type="entry name" value="Big_13"/>
    <property type="match status" value="1"/>
</dbReference>
<evidence type="ECO:0000259" key="5">
    <source>
        <dbReference type="Pfam" id="PF19077"/>
    </source>
</evidence>
<dbReference type="Proteomes" id="UP001321249">
    <property type="component" value="Unassembled WGS sequence"/>
</dbReference>
<reference evidence="8" key="3">
    <citation type="submission" date="2023-06" db="EMBL/GenBank/DDBJ databases">
        <title>Pangenomics reveal diversification of enzyme families and niche specialization in globally abundant SAR202 bacteria.</title>
        <authorList>
            <person name="Saw J.H.W."/>
        </authorList>
    </citation>
    <scope>NUCLEOTIDE SEQUENCE [LARGE SCALE GENOMIC DNA]</scope>
    <source>
        <strain evidence="8">JH1073</strain>
    </source>
</reference>
<dbReference type="AlphaFoldDB" id="A0AAJ6CVI9"/>
<protein>
    <recommendedName>
        <fullName evidence="10">Bacterial Ig-like domain-containing protein</fullName>
    </recommendedName>
</protein>
<proteinExistence type="predicted"/>
<keyword evidence="8" id="KW-1185">Reference proteome</keyword>
<evidence type="ECO:0000313" key="8">
    <source>
        <dbReference type="Proteomes" id="UP001219901"/>
    </source>
</evidence>